<sequence length="231" mass="27014">MNKGCEISCVVCAVELEIEHDSLFIFQEWQDWKDKKPSLKLKSAELENMQFRMPWIWGTLVRAIIPSNPNALRNENFRRQRVDLSGVGQRGHWDDYGSPLAAPLDKDLAHIGQVAKPKKEKERKTRKEQDFGKFYPPPLSCEPGARLSLPLAYFVHERCWHLARRVIGATDLENNLDLFLMTVHQTVWKLTKDVPWGDSERYLCDKVLEEYSVDEYIKDPQRCVQEWINKS</sequence>
<reference evidence="2" key="1">
    <citation type="journal article" date="2014" name="Nat. Commun.">
        <title>Genomic adaptations of the halophilic Dead Sea filamentous fungus Eurotium rubrum.</title>
        <authorList>
            <person name="Kis-Papo T."/>
            <person name="Weig A.R."/>
            <person name="Riley R."/>
            <person name="Persoh D."/>
            <person name="Salamov A."/>
            <person name="Sun H."/>
            <person name="Lipzen A."/>
            <person name="Wasser S.P."/>
            <person name="Rambold G."/>
            <person name="Grigoriev I.V."/>
            <person name="Nevo E."/>
        </authorList>
    </citation>
    <scope>NUCLEOTIDE SEQUENCE [LARGE SCALE GENOMIC DNA]</scope>
    <source>
        <strain evidence="2">CBS 135680</strain>
    </source>
</reference>
<dbReference type="STRING" id="1388766.A0A017SL59"/>
<dbReference type="HOGENOM" id="CLU_1199573_0_0_1"/>
<evidence type="ECO:0000313" key="1">
    <source>
        <dbReference type="EMBL" id="EYE97379.1"/>
    </source>
</evidence>
<proteinExistence type="predicted"/>
<dbReference type="RefSeq" id="XP_040641067.1">
    <property type="nucleotide sequence ID" value="XM_040778369.1"/>
</dbReference>
<dbReference type="GeneID" id="63693493"/>
<dbReference type="Proteomes" id="UP000019804">
    <property type="component" value="Unassembled WGS sequence"/>
</dbReference>
<dbReference type="EMBL" id="KK088416">
    <property type="protein sequence ID" value="EYE97379.1"/>
    <property type="molecule type" value="Genomic_DNA"/>
</dbReference>
<organism evidence="1 2">
    <name type="scientific">Aspergillus ruber (strain CBS 135680)</name>
    <dbReference type="NCBI Taxonomy" id="1388766"/>
    <lineage>
        <taxon>Eukaryota</taxon>
        <taxon>Fungi</taxon>
        <taxon>Dikarya</taxon>
        <taxon>Ascomycota</taxon>
        <taxon>Pezizomycotina</taxon>
        <taxon>Eurotiomycetes</taxon>
        <taxon>Eurotiomycetidae</taxon>
        <taxon>Eurotiales</taxon>
        <taxon>Aspergillaceae</taxon>
        <taxon>Aspergillus</taxon>
        <taxon>Aspergillus subgen. Aspergillus</taxon>
    </lineage>
</organism>
<dbReference type="AlphaFoldDB" id="A0A017SL59"/>
<keyword evidence="2" id="KW-1185">Reference proteome</keyword>
<accession>A0A017SL59</accession>
<gene>
    <name evidence="1" type="ORF">EURHEDRAFT_332297</name>
</gene>
<evidence type="ECO:0000313" key="2">
    <source>
        <dbReference type="Proteomes" id="UP000019804"/>
    </source>
</evidence>
<protein>
    <submittedName>
        <fullName evidence="1">Uncharacterized protein</fullName>
    </submittedName>
</protein>
<name>A0A017SL59_ASPRC</name>